<dbReference type="RefSeq" id="WP_371752545.1">
    <property type="nucleotide sequence ID" value="NZ_JAYJLD010000002.1"/>
</dbReference>
<dbReference type="InterPro" id="IPR011051">
    <property type="entry name" value="RmlC_Cupin_sf"/>
</dbReference>
<gene>
    <name evidence="1" type="ORF">VF724_02020</name>
</gene>
<dbReference type="InterPro" id="IPR014710">
    <property type="entry name" value="RmlC-like_jellyroll"/>
</dbReference>
<reference evidence="1" key="1">
    <citation type="submission" date="2023-12" db="EMBL/GenBank/DDBJ databases">
        <title>Fervidustalea candida gen. nov., sp. nov., a novel member of the family Paenibacillaceae isolated from a geothermal area.</title>
        <authorList>
            <person name="Li W.-J."/>
            <person name="Jiao J.-Y."/>
            <person name="Chen Y."/>
        </authorList>
    </citation>
    <scope>NUCLEOTIDE SEQUENCE</scope>
    <source>
        <strain evidence="1">SYSU GA230002</strain>
    </source>
</reference>
<evidence type="ECO:0000313" key="2">
    <source>
        <dbReference type="Proteomes" id="UP001310386"/>
    </source>
</evidence>
<dbReference type="PANTHER" id="PTHR21047">
    <property type="entry name" value="DTDP-6-DEOXY-D-GLUCOSE-3,5 EPIMERASE"/>
    <property type="match status" value="1"/>
</dbReference>
<dbReference type="Proteomes" id="UP001310386">
    <property type="component" value="Unassembled WGS sequence"/>
</dbReference>
<dbReference type="EMBL" id="JAYJLD010000002">
    <property type="protein sequence ID" value="MEB3100434.1"/>
    <property type="molecule type" value="Genomic_DNA"/>
</dbReference>
<protein>
    <submittedName>
        <fullName evidence="1">dTDP-4-dehydrorhamnose 3,5-epimerase family protein</fullName>
    </submittedName>
</protein>
<organism evidence="1 2">
    <name type="scientific">Ferviditalea candida</name>
    <dbReference type="NCBI Taxonomy" id="3108399"/>
    <lineage>
        <taxon>Bacteria</taxon>
        <taxon>Bacillati</taxon>
        <taxon>Bacillota</taxon>
        <taxon>Bacilli</taxon>
        <taxon>Bacillales</taxon>
        <taxon>Paenibacillaceae</taxon>
        <taxon>Ferviditalea</taxon>
    </lineage>
</organism>
<comment type="caution">
    <text evidence="1">The sequence shown here is derived from an EMBL/GenBank/DDBJ whole genome shotgun (WGS) entry which is preliminary data.</text>
</comment>
<sequence length="151" mass="17579">MIEGVRTKSLIKHCDDRGYFAELLREDDAMFERFGQASQSMSYPGVIKAFHYHEHQDDIWHFASGNAQVVLHDLRRESPTFGQTDVHYLGEQNPCLLFIPRGVAHGYRVLGNMPAVIIYFTNTAYDPRNPDEHRIPYDDESIGFNWQTKFR</sequence>
<proteinExistence type="predicted"/>
<name>A0ABU5ZD49_9BACL</name>
<dbReference type="SUPFAM" id="SSF51182">
    <property type="entry name" value="RmlC-like cupins"/>
    <property type="match status" value="1"/>
</dbReference>
<keyword evidence="2" id="KW-1185">Reference proteome</keyword>
<accession>A0ABU5ZD49</accession>
<dbReference type="Gene3D" id="2.60.120.10">
    <property type="entry name" value="Jelly Rolls"/>
    <property type="match status" value="1"/>
</dbReference>
<dbReference type="PANTHER" id="PTHR21047:SF2">
    <property type="entry name" value="THYMIDINE DIPHOSPHO-4-KETO-RHAMNOSE 3,5-EPIMERASE"/>
    <property type="match status" value="1"/>
</dbReference>
<dbReference type="Pfam" id="PF00908">
    <property type="entry name" value="dTDP_sugar_isom"/>
    <property type="match status" value="1"/>
</dbReference>
<evidence type="ECO:0000313" key="1">
    <source>
        <dbReference type="EMBL" id="MEB3100434.1"/>
    </source>
</evidence>
<dbReference type="InterPro" id="IPR000888">
    <property type="entry name" value="RmlC-like"/>
</dbReference>